<evidence type="ECO:0000313" key="2">
    <source>
        <dbReference type="EMBL" id="KAB7650906.1"/>
    </source>
</evidence>
<gene>
    <name evidence="2" type="ORF">GBM95_11735</name>
</gene>
<organism evidence="2 3">
    <name type="scientific">Sutterella seckii</name>
    <dbReference type="NCBI Taxonomy" id="1944635"/>
    <lineage>
        <taxon>Bacteria</taxon>
        <taxon>Pseudomonadati</taxon>
        <taxon>Pseudomonadota</taxon>
        <taxon>Betaproteobacteria</taxon>
        <taxon>Burkholderiales</taxon>
        <taxon>Sutterellaceae</taxon>
        <taxon>Sutterella</taxon>
    </lineage>
</organism>
<keyword evidence="1" id="KW-0472">Membrane</keyword>
<accession>A0A6I1ECY0</accession>
<dbReference type="AlphaFoldDB" id="A0A6I1ECY0"/>
<dbReference type="EMBL" id="WEHX01000190">
    <property type="protein sequence ID" value="KAB7650906.1"/>
    <property type="molecule type" value="Genomic_DNA"/>
</dbReference>
<keyword evidence="1" id="KW-0812">Transmembrane</keyword>
<evidence type="ECO:0000256" key="1">
    <source>
        <dbReference type="SAM" id="Phobius"/>
    </source>
</evidence>
<dbReference type="RefSeq" id="WP_152159259.1">
    <property type="nucleotide sequence ID" value="NZ_WEHX01000190.1"/>
</dbReference>
<proteinExistence type="predicted"/>
<comment type="caution">
    <text evidence="2">The sequence shown here is derived from an EMBL/GenBank/DDBJ whole genome shotgun (WGS) entry which is preliminary data.</text>
</comment>
<dbReference type="Proteomes" id="UP000430564">
    <property type="component" value="Unassembled WGS sequence"/>
</dbReference>
<feature type="transmembrane region" description="Helical" evidence="1">
    <location>
        <begin position="12"/>
        <end position="33"/>
    </location>
</feature>
<evidence type="ECO:0000313" key="3">
    <source>
        <dbReference type="Proteomes" id="UP000430564"/>
    </source>
</evidence>
<feature type="transmembrane region" description="Helical" evidence="1">
    <location>
        <begin position="68"/>
        <end position="88"/>
    </location>
</feature>
<reference evidence="2 3" key="1">
    <citation type="submission" date="2019-10" db="EMBL/GenBank/DDBJ databases">
        <title>Genome diversity of Sutterella seckii.</title>
        <authorList>
            <person name="Chaplin A.V."/>
            <person name="Sokolova S.R."/>
            <person name="Mosin K.A."/>
            <person name="Ivanova E.L."/>
            <person name="Kochetkova T.O."/>
            <person name="Goltsov A.Y."/>
            <person name="Trofimov D.Y."/>
            <person name="Efimov B.A."/>
        </authorList>
    </citation>
    <scope>NUCLEOTIDE SEQUENCE [LARGE SCALE GENOMIC DNA]</scope>
    <source>
        <strain evidence="2 3">ASD393</strain>
    </source>
</reference>
<protein>
    <submittedName>
        <fullName evidence="2">Uncharacterized protein</fullName>
    </submittedName>
</protein>
<name>A0A6I1ECY0_9BURK</name>
<sequence>MTQQSSLGFKSAGALIAILGILFAVGIALPLTIENPLSFTDCLDLLLHPAKAESFDAYYYAYGTLPRLAAAIFGGVILGRVPGMGDFYRVKVPMSRR</sequence>
<keyword evidence="1" id="KW-1133">Transmembrane helix</keyword>